<reference evidence="14" key="1">
    <citation type="journal article" date="2018" name="J. ISSAAS">
        <title>The contribution of mitochondrial metagenomics to large-scale data mining and phylogenetic analysis of Coleoptera.</title>
        <authorList>
            <person name="Miller K."/>
            <person name="Linard B."/>
            <person name="Motyka M."/>
            <person name="Bocek M."/>
            <person name="Vogler A.P."/>
        </authorList>
    </citation>
    <scope>NUCLEOTIDE SEQUENCE</scope>
</reference>
<evidence type="ECO:0000256" key="6">
    <source>
        <dbReference type="ARBA" id="ARBA00022692"/>
    </source>
</evidence>
<keyword evidence="9 12" id="KW-0406">Ion transport</keyword>
<evidence type="ECO:0000256" key="12">
    <source>
        <dbReference type="RuleBase" id="RU003661"/>
    </source>
</evidence>
<evidence type="ECO:0000256" key="3">
    <source>
        <dbReference type="ARBA" id="ARBA00011291"/>
    </source>
</evidence>
<keyword evidence="10 12" id="KW-0496">Mitochondrion</keyword>
<keyword evidence="5 12" id="KW-0138">CF(0)</keyword>
<dbReference type="GO" id="GO:0031966">
    <property type="term" value="C:mitochondrial membrane"/>
    <property type="evidence" value="ECO:0007669"/>
    <property type="project" value="UniProtKB-SubCell"/>
</dbReference>
<dbReference type="GO" id="GO:0015078">
    <property type="term" value="F:proton transmembrane transporter activity"/>
    <property type="evidence" value="ECO:0007669"/>
    <property type="project" value="InterPro"/>
</dbReference>
<keyword evidence="8 13" id="KW-1133">Transmembrane helix</keyword>
<sequence length="51" mass="6261">MPQMAPMNWLTLMIFFSIIFMIFNSMNYFSFTYPSITQSIKTSKKFFSWKW</sequence>
<dbReference type="AlphaFoldDB" id="A0A346RJX4"/>
<dbReference type="InterPro" id="IPR001421">
    <property type="entry name" value="ATP8_metazoa"/>
</dbReference>
<evidence type="ECO:0000256" key="10">
    <source>
        <dbReference type="ARBA" id="ARBA00023128"/>
    </source>
</evidence>
<evidence type="ECO:0000256" key="1">
    <source>
        <dbReference type="ARBA" id="ARBA00004304"/>
    </source>
</evidence>
<keyword evidence="6 12" id="KW-0812">Transmembrane</keyword>
<accession>A0A346RJX4</accession>
<dbReference type="GO" id="GO:0015986">
    <property type="term" value="P:proton motive force-driven ATP synthesis"/>
    <property type="evidence" value="ECO:0007669"/>
    <property type="project" value="InterPro"/>
</dbReference>
<evidence type="ECO:0000256" key="2">
    <source>
        <dbReference type="ARBA" id="ARBA00008892"/>
    </source>
</evidence>
<feature type="transmembrane region" description="Helical" evidence="13">
    <location>
        <begin position="12"/>
        <end position="31"/>
    </location>
</feature>
<dbReference type="EMBL" id="MG193498">
    <property type="protein sequence ID" value="AXS66371.1"/>
    <property type="molecule type" value="Genomic_DNA"/>
</dbReference>
<keyword evidence="7 12" id="KW-0375">Hydrogen ion transport</keyword>
<keyword evidence="11 13" id="KW-0472">Membrane</keyword>
<evidence type="ECO:0000256" key="5">
    <source>
        <dbReference type="ARBA" id="ARBA00022547"/>
    </source>
</evidence>
<gene>
    <name evidence="14" type="primary">atp8</name>
</gene>
<evidence type="ECO:0000256" key="13">
    <source>
        <dbReference type="SAM" id="Phobius"/>
    </source>
</evidence>
<organism evidence="14">
    <name type="scientific">Cucujoidea sp. 12 KM-2017</name>
    <dbReference type="NCBI Taxonomy" id="2219348"/>
    <lineage>
        <taxon>Eukaryota</taxon>
        <taxon>Metazoa</taxon>
        <taxon>Ecdysozoa</taxon>
        <taxon>Arthropoda</taxon>
        <taxon>Hexapoda</taxon>
        <taxon>Insecta</taxon>
        <taxon>Pterygota</taxon>
        <taxon>Neoptera</taxon>
        <taxon>Endopterygota</taxon>
        <taxon>Coleoptera</taxon>
        <taxon>Polyphaga</taxon>
        <taxon>Cucujiformia</taxon>
    </lineage>
</organism>
<keyword evidence="4 12" id="KW-0813">Transport</keyword>
<protein>
    <recommendedName>
        <fullName evidence="12">ATP synthase complex subunit 8</fullName>
    </recommendedName>
</protein>
<evidence type="ECO:0000256" key="9">
    <source>
        <dbReference type="ARBA" id="ARBA00023065"/>
    </source>
</evidence>
<evidence type="ECO:0000256" key="4">
    <source>
        <dbReference type="ARBA" id="ARBA00022448"/>
    </source>
</evidence>
<proteinExistence type="inferred from homology"/>
<dbReference type="GO" id="GO:0045259">
    <property type="term" value="C:proton-transporting ATP synthase complex"/>
    <property type="evidence" value="ECO:0007669"/>
    <property type="project" value="UniProtKB-KW"/>
</dbReference>
<comment type="subcellular location">
    <subcellularLocation>
        <location evidence="1 12">Mitochondrion membrane</location>
        <topology evidence="1 12">Single-pass membrane protein</topology>
    </subcellularLocation>
</comment>
<name>A0A346RJX4_9CUCU</name>
<evidence type="ECO:0000256" key="7">
    <source>
        <dbReference type="ARBA" id="ARBA00022781"/>
    </source>
</evidence>
<geneLocation type="mitochondrion" evidence="14"/>
<evidence type="ECO:0000256" key="8">
    <source>
        <dbReference type="ARBA" id="ARBA00022989"/>
    </source>
</evidence>
<evidence type="ECO:0000256" key="11">
    <source>
        <dbReference type="ARBA" id="ARBA00023136"/>
    </source>
</evidence>
<comment type="subunit">
    <text evidence="3">F-type ATPases have 2 components, CF(1) - the catalytic core - and CF(0) - the membrane proton channel.</text>
</comment>
<dbReference type="Pfam" id="PF00895">
    <property type="entry name" value="ATP-synt_8"/>
    <property type="match status" value="1"/>
</dbReference>
<comment type="similarity">
    <text evidence="2 12">Belongs to the ATPase protein 8 family.</text>
</comment>
<evidence type="ECO:0000313" key="14">
    <source>
        <dbReference type="EMBL" id="AXS66371.1"/>
    </source>
</evidence>